<sequence length="74" mass="8964">MWILFPKIQNEDCAKKLNAENIQALRQWDISMILAIKLWWWIKSKLRLFAKRLNSTRKVISGWKISVSFWRNTT</sequence>
<gene>
    <name evidence="1" type="ORF">A3C81_00885</name>
</gene>
<evidence type="ECO:0000313" key="1">
    <source>
        <dbReference type="EMBL" id="OGN16119.1"/>
    </source>
</evidence>
<accession>A0A1F8FUX8</accession>
<dbReference type="AlphaFoldDB" id="A0A1F8FUX8"/>
<name>A0A1F8FUX8_9BACT</name>
<protein>
    <submittedName>
        <fullName evidence="1">Uncharacterized protein</fullName>
    </submittedName>
</protein>
<proteinExistence type="predicted"/>
<organism evidence="1 2">
    <name type="scientific">Candidatus Yanofskybacteria bacterium RIFCSPHIGHO2_02_FULL_46_19</name>
    <dbReference type="NCBI Taxonomy" id="1802684"/>
    <lineage>
        <taxon>Bacteria</taxon>
        <taxon>Candidatus Yanofskyibacteriota</taxon>
    </lineage>
</organism>
<evidence type="ECO:0000313" key="2">
    <source>
        <dbReference type="Proteomes" id="UP000177796"/>
    </source>
</evidence>
<dbReference type="EMBL" id="MGJY01000020">
    <property type="protein sequence ID" value="OGN16119.1"/>
    <property type="molecule type" value="Genomic_DNA"/>
</dbReference>
<comment type="caution">
    <text evidence="1">The sequence shown here is derived from an EMBL/GenBank/DDBJ whole genome shotgun (WGS) entry which is preliminary data.</text>
</comment>
<dbReference type="Proteomes" id="UP000177796">
    <property type="component" value="Unassembled WGS sequence"/>
</dbReference>
<reference evidence="1 2" key="1">
    <citation type="journal article" date="2016" name="Nat. Commun.">
        <title>Thousands of microbial genomes shed light on interconnected biogeochemical processes in an aquifer system.</title>
        <authorList>
            <person name="Anantharaman K."/>
            <person name="Brown C.T."/>
            <person name="Hug L.A."/>
            <person name="Sharon I."/>
            <person name="Castelle C.J."/>
            <person name="Probst A.J."/>
            <person name="Thomas B.C."/>
            <person name="Singh A."/>
            <person name="Wilkins M.J."/>
            <person name="Karaoz U."/>
            <person name="Brodie E.L."/>
            <person name="Williams K.H."/>
            <person name="Hubbard S.S."/>
            <person name="Banfield J.F."/>
        </authorList>
    </citation>
    <scope>NUCLEOTIDE SEQUENCE [LARGE SCALE GENOMIC DNA]</scope>
</reference>